<keyword evidence="4" id="KW-1185">Reference proteome</keyword>
<feature type="compositionally biased region" description="Polar residues" evidence="2">
    <location>
        <begin position="157"/>
        <end position="166"/>
    </location>
</feature>
<dbReference type="SMART" id="SM00338">
    <property type="entry name" value="BRLZ"/>
    <property type="match status" value="1"/>
</dbReference>
<feature type="coiled-coil region" evidence="1">
    <location>
        <begin position="32"/>
        <end position="66"/>
    </location>
</feature>
<evidence type="ECO:0000259" key="3">
    <source>
        <dbReference type="PROSITE" id="PS50217"/>
    </source>
</evidence>
<proteinExistence type="predicted"/>
<protein>
    <submittedName>
        <fullName evidence="5">BZIP domain-containing protein</fullName>
    </submittedName>
</protein>
<evidence type="ECO:0000256" key="1">
    <source>
        <dbReference type="SAM" id="Coils"/>
    </source>
</evidence>
<dbReference type="CDD" id="cd14686">
    <property type="entry name" value="bZIP"/>
    <property type="match status" value="1"/>
</dbReference>
<dbReference type="GO" id="GO:0003700">
    <property type="term" value="F:DNA-binding transcription factor activity"/>
    <property type="evidence" value="ECO:0007669"/>
    <property type="project" value="InterPro"/>
</dbReference>
<dbReference type="AlphaFoldDB" id="A0A914DFG5"/>
<organism evidence="4 5">
    <name type="scientific">Acrobeloides nanus</name>
    <dbReference type="NCBI Taxonomy" id="290746"/>
    <lineage>
        <taxon>Eukaryota</taxon>
        <taxon>Metazoa</taxon>
        <taxon>Ecdysozoa</taxon>
        <taxon>Nematoda</taxon>
        <taxon>Chromadorea</taxon>
        <taxon>Rhabditida</taxon>
        <taxon>Tylenchina</taxon>
        <taxon>Cephalobomorpha</taxon>
        <taxon>Cephaloboidea</taxon>
        <taxon>Cephalobidae</taxon>
        <taxon>Acrobeloides</taxon>
    </lineage>
</organism>
<dbReference type="SUPFAM" id="SSF57959">
    <property type="entry name" value="Leucine zipper domain"/>
    <property type="match status" value="1"/>
</dbReference>
<evidence type="ECO:0000313" key="4">
    <source>
        <dbReference type="Proteomes" id="UP000887540"/>
    </source>
</evidence>
<dbReference type="WBParaSite" id="ACRNAN_scaffold254.g31620.t1">
    <property type="protein sequence ID" value="ACRNAN_scaffold254.g31620.t1"/>
    <property type="gene ID" value="ACRNAN_scaffold254.g31620"/>
</dbReference>
<evidence type="ECO:0000313" key="5">
    <source>
        <dbReference type="WBParaSite" id="ACRNAN_scaffold254.g31620.t1"/>
    </source>
</evidence>
<accession>A0A914DFG5</accession>
<name>A0A914DFG5_9BILA</name>
<dbReference type="Gene3D" id="1.20.5.170">
    <property type="match status" value="1"/>
</dbReference>
<reference evidence="5" key="1">
    <citation type="submission" date="2022-11" db="UniProtKB">
        <authorList>
            <consortium name="WormBaseParasite"/>
        </authorList>
    </citation>
    <scope>IDENTIFICATION</scope>
</reference>
<dbReference type="Proteomes" id="UP000887540">
    <property type="component" value="Unplaced"/>
</dbReference>
<sequence>MSYFNTTDLEDPLTKEKEIKKEKNRISAAKCRQKKLELIETLEEKLDKCQEENRQLKIYIEKIEHKNEVLQCLLEQCGMKVPEKLKTDGLKPVYETDTGASFSSSSSALKDNQEKSYTNNQDGILLPTKLSVKQPKRGRGRQKITTIDRQGERKSKNNVNAGTSDAQLPERNEETFDIPTEQLMETCHLEPPRKIRKPIARPQQIDLENGNQEWTIFLASTPISLFQQSSTLTTPVPYLSYYGGFSGMQT</sequence>
<dbReference type="PROSITE" id="PS50217">
    <property type="entry name" value="BZIP"/>
    <property type="match status" value="1"/>
</dbReference>
<feature type="region of interest" description="Disordered" evidence="2">
    <location>
        <begin position="98"/>
        <end position="171"/>
    </location>
</feature>
<dbReference type="InterPro" id="IPR046347">
    <property type="entry name" value="bZIP_sf"/>
</dbReference>
<dbReference type="Pfam" id="PF00170">
    <property type="entry name" value="bZIP_1"/>
    <property type="match status" value="1"/>
</dbReference>
<feature type="domain" description="BZIP" evidence="3">
    <location>
        <begin position="14"/>
        <end position="77"/>
    </location>
</feature>
<evidence type="ECO:0000256" key="2">
    <source>
        <dbReference type="SAM" id="MobiDB-lite"/>
    </source>
</evidence>
<dbReference type="PROSITE" id="PS00036">
    <property type="entry name" value="BZIP_BASIC"/>
    <property type="match status" value="1"/>
</dbReference>
<keyword evidence="1" id="KW-0175">Coiled coil</keyword>
<dbReference type="InterPro" id="IPR004827">
    <property type="entry name" value="bZIP"/>
</dbReference>